<dbReference type="InterPro" id="IPR003660">
    <property type="entry name" value="HAMP_dom"/>
</dbReference>
<dbReference type="PRINTS" id="PR00344">
    <property type="entry name" value="BCTRLSENSOR"/>
</dbReference>
<dbReference type="RefSeq" id="WP_259621369.1">
    <property type="nucleotide sequence ID" value="NZ_JANYMP010000001.1"/>
</dbReference>
<reference evidence="14" key="1">
    <citation type="submission" date="2022-08" db="EMBL/GenBank/DDBJ databases">
        <authorList>
            <person name="Tistechok S."/>
            <person name="Samborskyy M."/>
            <person name="Roman I."/>
        </authorList>
    </citation>
    <scope>NUCLEOTIDE SEQUENCE</scope>
    <source>
        <strain evidence="14">DSM 103496</strain>
    </source>
</reference>
<name>A0A9X2VGS9_9PSEU</name>
<keyword evidence="15" id="KW-1185">Reference proteome</keyword>
<evidence type="ECO:0000256" key="5">
    <source>
        <dbReference type="ARBA" id="ARBA00022679"/>
    </source>
</evidence>
<dbReference type="GO" id="GO:0000155">
    <property type="term" value="F:phosphorelay sensor kinase activity"/>
    <property type="evidence" value="ECO:0007669"/>
    <property type="project" value="InterPro"/>
</dbReference>
<evidence type="ECO:0000256" key="11">
    <source>
        <dbReference type="SAM" id="Phobius"/>
    </source>
</evidence>
<evidence type="ECO:0000313" key="14">
    <source>
        <dbReference type="EMBL" id="MCS7475869.1"/>
    </source>
</evidence>
<dbReference type="SMART" id="SM00304">
    <property type="entry name" value="HAMP"/>
    <property type="match status" value="1"/>
</dbReference>
<keyword evidence="4" id="KW-0597">Phosphoprotein</keyword>
<evidence type="ECO:0000256" key="3">
    <source>
        <dbReference type="ARBA" id="ARBA00012438"/>
    </source>
</evidence>
<feature type="transmembrane region" description="Helical" evidence="11">
    <location>
        <begin position="12"/>
        <end position="31"/>
    </location>
</feature>
<accession>A0A9X2VGS9</accession>
<dbReference type="InterPro" id="IPR003661">
    <property type="entry name" value="HisK_dim/P_dom"/>
</dbReference>
<sequence length="484" mass="51337">MRPHLGLRTRITLVIVLITTATATVTAVAAYRLQANSTEGRFLAAALADFRSDADQARAVATRVESSDQVLRATTDYLWGRHGVDWAVFDFRSEVAPPVRGSYPVSSAARTNTRAAEPGPLSRMTDLPADLVDNGHRGALNHATVVTDQVSVLALAAPLGDDLVLVEVYDLASVRMELASLQRKLVLIALVVAAVGVLAALLAAHAVQRPVRRVTAAAGRLGQGELDVRLPVRGRDELADLARSFNVMAGRLGRSIEELTAKDLQQRRFIADVTHDLRTPVASMVAVADSLADTDPEARSRAAHLMGTQSRRLAKLVEDLLEISRFDAGAADLRPEPVDLHTLFLDAVAVTGVPVEPRTTGDPLVVADPRRLYAIARNLLANAGQHGADPVTVAIDGTGPDGVVVRVADSGPGVPEDLVPILFDRFVRGDRSRAATGGSGLGLAIARENARAHGAGLSVHNEGGAVFTLTLPRVPKSFEDNGTR</sequence>
<dbReference type="AlphaFoldDB" id="A0A9X2VGS9"/>
<comment type="subcellular location">
    <subcellularLocation>
        <location evidence="2">Cell membrane</location>
    </subcellularLocation>
</comment>
<dbReference type="Gene3D" id="3.30.565.10">
    <property type="entry name" value="Histidine kinase-like ATPase, C-terminal domain"/>
    <property type="match status" value="1"/>
</dbReference>
<evidence type="ECO:0000256" key="6">
    <source>
        <dbReference type="ARBA" id="ARBA00022692"/>
    </source>
</evidence>
<keyword evidence="6 11" id="KW-0812">Transmembrane</keyword>
<evidence type="ECO:0000256" key="4">
    <source>
        <dbReference type="ARBA" id="ARBA00022553"/>
    </source>
</evidence>
<dbReference type="SMART" id="SM00387">
    <property type="entry name" value="HATPase_c"/>
    <property type="match status" value="1"/>
</dbReference>
<organism evidence="14 15">
    <name type="scientific">Umezawaea endophytica</name>
    <dbReference type="NCBI Taxonomy" id="1654476"/>
    <lineage>
        <taxon>Bacteria</taxon>
        <taxon>Bacillati</taxon>
        <taxon>Actinomycetota</taxon>
        <taxon>Actinomycetes</taxon>
        <taxon>Pseudonocardiales</taxon>
        <taxon>Pseudonocardiaceae</taxon>
        <taxon>Umezawaea</taxon>
    </lineage>
</organism>
<evidence type="ECO:0000259" key="12">
    <source>
        <dbReference type="PROSITE" id="PS50109"/>
    </source>
</evidence>
<feature type="transmembrane region" description="Helical" evidence="11">
    <location>
        <begin position="185"/>
        <end position="207"/>
    </location>
</feature>
<dbReference type="PANTHER" id="PTHR45436">
    <property type="entry name" value="SENSOR HISTIDINE KINASE YKOH"/>
    <property type="match status" value="1"/>
</dbReference>
<dbReference type="InterPro" id="IPR036097">
    <property type="entry name" value="HisK_dim/P_sf"/>
</dbReference>
<dbReference type="PROSITE" id="PS50109">
    <property type="entry name" value="HIS_KIN"/>
    <property type="match status" value="1"/>
</dbReference>
<keyword evidence="9" id="KW-0902">Two-component regulatory system</keyword>
<dbReference type="Gene3D" id="6.10.340.10">
    <property type="match status" value="1"/>
</dbReference>
<dbReference type="SUPFAM" id="SSF47384">
    <property type="entry name" value="Homodimeric domain of signal transducing histidine kinase"/>
    <property type="match status" value="1"/>
</dbReference>
<evidence type="ECO:0000256" key="9">
    <source>
        <dbReference type="ARBA" id="ARBA00023012"/>
    </source>
</evidence>
<feature type="domain" description="HAMP" evidence="13">
    <location>
        <begin position="205"/>
        <end position="257"/>
    </location>
</feature>
<dbReference type="SUPFAM" id="SSF158472">
    <property type="entry name" value="HAMP domain-like"/>
    <property type="match status" value="1"/>
</dbReference>
<comment type="catalytic activity">
    <reaction evidence="1">
        <text>ATP + protein L-histidine = ADP + protein N-phospho-L-histidine.</text>
        <dbReference type="EC" id="2.7.13.3"/>
    </reaction>
</comment>
<protein>
    <recommendedName>
        <fullName evidence="3">histidine kinase</fullName>
        <ecNumber evidence="3">2.7.13.3</ecNumber>
    </recommendedName>
</protein>
<dbReference type="Proteomes" id="UP001141259">
    <property type="component" value="Unassembled WGS sequence"/>
</dbReference>
<keyword evidence="8 11" id="KW-1133">Transmembrane helix</keyword>
<evidence type="ECO:0000256" key="1">
    <source>
        <dbReference type="ARBA" id="ARBA00000085"/>
    </source>
</evidence>
<evidence type="ECO:0000313" key="15">
    <source>
        <dbReference type="Proteomes" id="UP001141259"/>
    </source>
</evidence>
<comment type="caution">
    <text evidence="14">The sequence shown here is derived from an EMBL/GenBank/DDBJ whole genome shotgun (WGS) entry which is preliminary data.</text>
</comment>
<dbReference type="Gene3D" id="1.10.287.130">
    <property type="match status" value="1"/>
</dbReference>
<gene>
    <name evidence="14" type="ORF">NZH93_03310</name>
</gene>
<evidence type="ECO:0000256" key="7">
    <source>
        <dbReference type="ARBA" id="ARBA00022777"/>
    </source>
</evidence>
<keyword evidence="7 14" id="KW-0418">Kinase</keyword>
<dbReference type="InterPro" id="IPR004358">
    <property type="entry name" value="Sig_transdc_His_kin-like_C"/>
</dbReference>
<dbReference type="EC" id="2.7.13.3" evidence="3"/>
<dbReference type="InterPro" id="IPR005467">
    <property type="entry name" value="His_kinase_dom"/>
</dbReference>
<dbReference type="CDD" id="cd06225">
    <property type="entry name" value="HAMP"/>
    <property type="match status" value="1"/>
</dbReference>
<dbReference type="SMART" id="SM00388">
    <property type="entry name" value="HisKA"/>
    <property type="match status" value="1"/>
</dbReference>
<dbReference type="PANTHER" id="PTHR45436:SF5">
    <property type="entry name" value="SENSOR HISTIDINE KINASE TRCS"/>
    <property type="match status" value="1"/>
</dbReference>
<evidence type="ECO:0000256" key="8">
    <source>
        <dbReference type="ARBA" id="ARBA00022989"/>
    </source>
</evidence>
<evidence type="ECO:0000256" key="10">
    <source>
        <dbReference type="ARBA" id="ARBA00023136"/>
    </source>
</evidence>
<evidence type="ECO:0000256" key="2">
    <source>
        <dbReference type="ARBA" id="ARBA00004236"/>
    </source>
</evidence>
<dbReference type="Pfam" id="PF00672">
    <property type="entry name" value="HAMP"/>
    <property type="match status" value="1"/>
</dbReference>
<dbReference type="GO" id="GO:0005886">
    <property type="term" value="C:plasma membrane"/>
    <property type="evidence" value="ECO:0007669"/>
    <property type="project" value="UniProtKB-SubCell"/>
</dbReference>
<evidence type="ECO:0000259" key="13">
    <source>
        <dbReference type="PROSITE" id="PS50885"/>
    </source>
</evidence>
<dbReference type="CDD" id="cd00082">
    <property type="entry name" value="HisKA"/>
    <property type="match status" value="1"/>
</dbReference>
<dbReference type="InterPro" id="IPR003594">
    <property type="entry name" value="HATPase_dom"/>
</dbReference>
<dbReference type="Pfam" id="PF00512">
    <property type="entry name" value="HisKA"/>
    <property type="match status" value="1"/>
</dbReference>
<dbReference type="Pfam" id="PF02518">
    <property type="entry name" value="HATPase_c"/>
    <property type="match status" value="1"/>
</dbReference>
<keyword evidence="10 11" id="KW-0472">Membrane</keyword>
<keyword evidence="5" id="KW-0808">Transferase</keyword>
<dbReference type="InterPro" id="IPR036890">
    <property type="entry name" value="HATPase_C_sf"/>
</dbReference>
<proteinExistence type="predicted"/>
<dbReference type="InterPro" id="IPR050428">
    <property type="entry name" value="TCS_sensor_his_kinase"/>
</dbReference>
<feature type="domain" description="Histidine kinase" evidence="12">
    <location>
        <begin position="272"/>
        <end position="475"/>
    </location>
</feature>
<dbReference type="EMBL" id="JANYMP010000001">
    <property type="protein sequence ID" value="MCS7475869.1"/>
    <property type="molecule type" value="Genomic_DNA"/>
</dbReference>
<dbReference type="PROSITE" id="PS50885">
    <property type="entry name" value="HAMP"/>
    <property type="match status" value="1"/>
</dbReference>
<dbReference type="SUPFAM" id="SSF55874">
    <property type="entry name" value="ATPase domain of HSP90 chaperone/DNA topoisomerase II/histidine kinase"/>
    <property type="match status" value="1"/>
</dbReference>